<dbReference type="PANTHER" id="PTHR39966">
    <property type="entry name" value="BLL2471 PROTEIN-RELATED"/>
    <property type="match status" value="1"/>
</dbReference>
<feature type="domain" description="Hemerythrin-like" evidence="1">
    <location>
        <begin position="3"/>
        <end position="139"/>
    </location>
</feature>
<dbReference type="EMBL" id="BQXY01000003">
    <property type="protein sequence ID" value="GKU25730.1"/>
    <property type="molecule type" value="Genomic_DNA"/>
</dbReference>
<protein>
    <submittedName>
        <fullName evidence="2">Hemerythrin</fullName>
    </submittedName>
</protein>
<name>A0A9W5Y388_9CLOT</name>
<organism evidence="2 3">
    <name type="scientific">Clostridium folliculivorans</name>
    <dbReference type="NCBI Taxonomy" id="2886038"/>
    <lineage>
        <taxon>Bacteria</taxon>
        <taxon>Bacillati</taxon>
        <taxon>Bacillota</taxon>
        <taxon>Clostridia</taxon>
        <taxon>Eubacteriales</taxon>
        <taxon>Clostridiaceae</taxon>
        <taxon>Clostridium</taxon>
    </lineage>
</organism>
<dbReference type="GO" id="GO:0005886">
    <property type="term" value="C:plasma membrane"/>
    <property type="evidence" value="ECO:0007669"/>
    <property type="project" value="TreeGrafter"/>
</dbReference>
<gene>
    <name evidence="2" type="ORF">CFOLD11_25560</name>
</gene>
<dbReference type="CDD" id="cd12108">
    <property type="entry name" value="Hr-like"/>
    <property type="match status" value="1"/>
</dbReference>
<evidence type="ECO:0000313" key="3">
    <source>
        <dbReference type="Proteomes" id="UP001057868"/>
    </source>
</evidence>
<evidence type="ECO:0000259" key="1">
    <source>
        <dbReference type="Pfam" id="PF01814"/>
    </source>
</evidence>
<dbReference type="Pfam" id="PF01814">
    <property type="entry name" value="Hemerythrin"/>
    <property type="match status" value="1"/>
</dbReference>
<proteinExistence type="predicted"/>
<dbReference type="AlphaFoldDB" id="A0A9W5Y388"/>
<evidence type="ECO:0000313" key="2">
    <source>
        <dbReference type="EMBL" id="GKU25730.1"/>
    </source>
</evidence>
<sequence length="185" mass="21493">MDSIELMMEEHKNIKRMLKVVRSFCFKVLKGTDASYDDLYLMIDFIRNYADKHHHGKEEQFLFNKMQEELNEAIKKTIQFGMLVEHDQGRFFINSLDEAIKKVLGGEEEAKLDVIANAISYANLLDRHIDKEDKIVYKFAKNNLSGETLASINKNCEDFEVNANNSGIQDKYLDSLNNLEKKYLA</sequence>
<reference evidence="2" key="1">
    <citation type="journal article" date="2023" name="Int. J. Syst. Evol. Microbiol.">
        <title>&lt;i&gt;Clostridium folliculivorans&lt;/i&gt; sp. nov., isolated from soil samples of an organic paddy in Japan.</title>
        <authorList>
            <person name="Tazawa J."/>
            <person name="Kobayashi H."/>
            <person name="Tanizawa Y."/>
            <person name="Uchino A."/>
            <person name="Tanaka F."/>
            <person name="Urashima Y."/>
            <person name="Miura S."/>
            <person name="Sakamoto M."/>
            <person name="Ohkuma M."/>
            <person name="Tohno M."/>
        </authorList>
    </citation>
    <scope>NUCLEOTIDE SEQUENCE</scope>
    <source>
        <strain evidence="2">D1-1</strain>
    </source>
</reference>
<dbReference type="PANTHER" id="PTHR39966:SF1">
    <property type="entry name" value="HEMERYTHRIN-LIKE DOMAIN-CONTAINING PROTEIN"/>
    <property type="match status" value="1"/>
</dbReference>
<dbReference type="Gene3D" id="1.20.120.520">
    <property type="entry name" value="nmb1532 protein domain like"/>
    <property type="match status" value="1"/>
</dbReference>
<dbReference type="InterPro" id="IPR012312">
    <property type="entry name" value="Hemerythrin-like"/>
</dbReference>
<dbReference type="RefSeq" id="WP_261852672.1">
    <property type="nucleotide sequence ID" value="NZ_BQXY01000003.1"/>
</dbReference>
<comment type="caution">
    <text evidence="2">The sequence shown here is derived from an EMBL/GenBank/DDBJ whole genome shotgun (WGS) entry which is preliminary data.</text>
</comment>
<keyword evidence="3" id="KW-1185">Reference proteome</keyword>
<accession>A0A9W5Y388</accession>
<dbReference type="Proteomes" id="UP001057868">
    <property type="component" value="Unassembled WGS sequence"/>
</dbReference>